<reference evidence="2 3" key="1">
    <citation type="submission" date="2017-10" db="EMBL/GenBank/DDBJ databases">
        <title>Resolving the taxonomy of Roseburia spp., Eubacterium rectale and Agathobacter spp. through phylogenomic analysis.</title>
        <authorList>
            <person name="Sheridan P.O."/>
            <person name="Walker A.W."/>
            <person name="Duncan S.H."/>
            <person name="Scott K.P."/>
            <person name="Toole P.W.O."/>
            <person name="Luis P."/>
            <person name="Flint H.J."/>
        </authorList>
    </citation>
    <scope>NUCLEOTIDE SEQUENCE [LARGE SCALE GENOMIC DNA]</scope>
    <source>
        <strain evidence="2 3">JK626</strain>
    </source>
</reference>
<protein>
    <recommendedName>
        <fullName evidence="1">Replication-associated protein ORF2/G2P domain-containing protein</fullName>
    </recommendedName>
</protein>
<evidence type="ECO:0000313" key="2">
    <source>
        <dbReference type="EMBL" id="PHU36036.1"/>
    </source>
</evidence>
<name>A0A2G3DYD9_9FIRM</name>
<comment type="caution">
    <text evidence="2">The sequence shown here is derived from an EMBL/GenBank/DDBJ whole genome shotgun (WGS) entry which is preliminary data.</text>
</comment>
<organism evidence="2 3">
    <name type="scientific">Pseudobutyrivibrio ruminis</name>
    <dbReference type="NCBI Taxonomy" id="46206"/>
    <lineage>
        <taxon>Bacteria</taxon>
        <taxon>Bacillati</taxon>
        <taxon>Bacillota</taxon>
        <taxon>Clostridia</taxon>
        <taxon>Lachnospirales</taxon>
        <taxon>Lachnospiraceae</taxon>
        <taxon>Pseudobutyrivibrio</taxon>
    </lineage>
</organism>
<gene>
    <name evidence="2" type="ORF">CSX01_02025</name>
</gene>
<accession>A0A2G3DYD9</accession>
<dbReference type="Pfam" id="PF23343">
    <property type="entry name" value="REP_ORF2-G2P"/>
    <property type="match status" value="1"/>
</dbReference>
<dbReference type="AlphaFoldDB" id="A0A2G3DYD9"/>
<evidence type="ECO:0000313" key="3">
    <source>
        <dbReference type="Proteomes" id="UP000225889"/>
    </source>
</evidence>
<dbReference type="Proteomes" id="UP000225889">
    <property type="component" value="Unassembled WGS sequence"/>
</dbReference>
<dbReference type="RefSeq" id="WP_099391255.1">
    <property type="nucleotide sequence ID" value="NZ_PDYF01000007.1"/>
</dbReference>
<feature type="domain" description="Replication-associated protein ORF2/G2P" evidence="1">
    <location>
        <begin position="67"/>
        <end position="171"/>
    </location>
</feature>
<sequence length="260" mass="30544">MAYIHDEYIFPNSIEHEFKWAGNYGARGERRAPREKATSEQIAKQNQWKKETEVRRTIKLNFELGDYWTTLTYPKGTRKEIREVKNDISKLNRSLRNKYKKLGIPFKWIMRIEIGSLGGIHLHMLLNQARGEPIDMFIQEKWHKLTGGRAHFERYLGDEESAHKVGDYLVKPLTEQQEKILEERGMDKSELSSYSSSRNLIRPEPIRKEYKRRTMQKVIETGEPPAREGYYVDKNSVVFGVNRFTGLSYLYYTEVKGGSS</sequence>
<dbReference type="InterPro" id="IPR056906">
    <property type="entry name" value="ORF2/G2P_dom"/>
</dbReference>
<proteinExistence type="predicted"/>
<evidence type="ECO:0000259" key="1">
    <source>
        <dbReference type="Pfam" id="PF23343"/>
    </source>
</evidence>
<reference evidence="2 3" key="2">
    <citation type="submission" date="2017-10" db="EMBL/GenBank/DDBJ databases">
        <authorList>
            <person name="Banno H."/>
            <person name="Chua N.-H."/>
        </authorList>
    </citation>
    <scope>NUCLEOTIDE SEQUENCE [LARGE SCALE GENOMIC DNA]</scope>
    <source>
        <strain evidence="2 3">JK626</strain>
    </source>
</reference>
<dbReference type="EMBL" id="PDYF01000007">
    <property type="protein sequence ID" value="PHU36036.1"/>
    <property type="molecule type" value="Genomic_DNA"/>
</dbReference>